<evidence type="ECO:0000256" key="4">
    <source>
        <dbReference type="ARBA" id="ARBA00022695"/>
    </source>
</evidence>
<dbReference type="InterPro" id="IPR014729">
    <property type="entry name" value="Rossmann-like_a/b/a_fold"/>
</dbReference>
<evidence type="ECO:0000256" key="3">
    <source>
        <dbReference type="ARBA" id="ARBA00022679"/>
    </source>
</evidence>
<dbReference type="InterPro" id="IPR025980">
    <property type="entry name" value="ATP-Sase_PUA-like_dom"/>
</dbReference>
<keyword evidence="4 12" id="KW-0548">Nucleotidyltransferase</keyword>
<dbReference type="PANTHER" id="PTHR43509">
    <property type="match status" value="1"/>
</dbReference>
<keyword evidence="13" id="KW-1185">Reference proteome</keyword>
<evidence type="ECO:0000256" key="6">
    <source>
        <dbReference type="ARBA" id="ARBA00022840"/>
    </source>
</evidence>
<sequence length="472" mass="51187">METLKQAQANFPRLAIRAATTTTATRTTTTTARATKLSAQALAARKTLASVSFGLSSSSNNVFSARSGHHQMSTNVATAAAAAADTTAVLEGKAAPHGGKLSDLMVTDEAERSALIAACEGRTIELSDRNACDVELLMVGGFSPLEGFMNQEEYESVVETMRLPSGLLFGLPVVMDTDDDSLAAGMKVLLTYNGQNLAVMEIESTYKPNKPLEAKKCYGTSSLEHPGVQMISMERGGTYMGGKIHGLELPTRVFPCKTPAEVRSMLPANVDVVAFQCRNPVHKAHYELFTRALDAENVGDDGVVLVHPTCGPTQDDDIPGVVRYRTYEVLKEETADPKVNWAYLPYSMHMAGPREAIQHMIIRKNYGCTHFIIGRDMAGSKSCLDGEDFYGAYDAQDLAKANSEELGVKTVPSLNIVYTDEEGYVTADIASDKGLSIKKLSGTKFRQMLRAGEDIPEWFAFKSVVKVLRENS</sequence>
<reference evidence="12 13" key="1">
    <citation type="submission" date="2024-03" db="EMBL/GenBank/DDBJ databases">
        <title>Complete genome sequence of the green alga Chloropicon roscoffensis RCC1871.</title>
        <authorList>
            <person name="Lemieux C."/>
            <person name="Pombert J.-F."/>
            <person name="Otis C."/>
            <person name="Turmel M."/>
        </authorList>
    </citation>
    <scope>NUCLEOTIDE SEQUENCE [LARGE SCALE GENOMIC DNA]</scope>
    <source>
        <strain evidence="12 13">RCC1871</strain>
    </source>
</reference>
<protein>
    <recommendedName>
        <fullName evidence="2">sulfate adenylyltransferase</fullName>
        <ecNumber evidence="2">2.7.7.4</ecNumber>
    </recommendedName>
    <alternativeName>
        <fullName evidence="9">ATP-sulfurylase</fullName>
    </alternativeName>
    <alternativeName>
        <fullName evidence="7">Sulfate adenylate transferase</fullName>
    </alternativeName>
</protein>
<feature type="domain" description="ATP-sulfurylase PUA-like" evidence="11">
    <location>
        <begin position="95"/>
        <end position="247"/>
    </location>
</feature>
<evidence type="ECO:0000259" key="11">
    <source>
        <dbReference type="Pfam" id="PF14306"/>
    </source>
</evidence>
<keyword evidence="3" id="KW-0808">Transferase</keyword>
<dbReference type="AlphaFoldDB" id="A0AAX4PK49"/>
<evidence type="ECO:0000256" key="9">
    <source>
        <dbReference type="ARBA" id="ARBA00041598"/>
    </source>
</evidence>
<evidence type="ECO:0000256" key="7">
    <source>
        <dbReference type="ARBA" id="ARBA00031812"/>
    </source>
</evidence>
<comment type="pathway">
    <text evidence="1">Sulfur metabolism; hydrogen sulfide biosynthesis; sulfite from sulfate: step 1/3.</text>
</comment>
<dbReference type="InterPro" id="IPR015947">
    <property type="entry name" value="PUA-like_sf"/>
</dbReference>
<name>A0AAX4PK49_9CHLO</name>
<gene>
    <name evidence="12" type="ORF">HKI87_15g80730</name>
</gene>
<dbReference type="InterPro" id="IPR024951">
    <property type="entry name" value="Sulfurylase_cat_dom"/>
</dbReference>
<dbReference type="InterPro" id="IPR002650">
    <property type="entry name" value="Sulphate_adenylyltransferase"/>
</dbReference>
<dbReference type="PANTHER" id="PTHR43509:SF1">
    <property type="entry name" value="SULFATE ADENYLYLTRANSFERASE"/>
    <property type="match status" value="1"/>
</dbReference>
<dbReference type="CDD" id="cd00517">
    <property type="entry name" value="ATPS"/>
    <property type="match status" value="1"/>
</dbReference>
<accession>A0AAX4PK49</accession>
<comment type="similarity">
    <text evidence="8">Belongs to the sulfate adenylyltransferase family.</text>
</comment>
<dbReference type="SUPFAM" id="SSF52374">
    <property type="entry name" value="Nucleotidylyl transferase"/>
    <property type="match status" value="1"/>
</dbReference>
<dbReference type="Gene3D" id="3.40.50.620">
    <property type="entry name" value="HUPs"/>
    <property type="match status" value="1"/>
</dbReference>
<dbReference type="GO" id="GO:0004781">
    <property type="term" value="F:sulfate adenylyltransferase (ATP) activity"/>
    <property type="evidence" value="ECO:0007669"/>
    <property type="project" value="UniProtKB-EC"/>
</dbReference>
<dbReference type="EC" id="2.7.7.4" evidence="2"/>
<evidence type="ECO:0000313" key="13">
    <source>
        <dbReference type="Proteomes" id="UP001472866"/>
    </source>
</evidence>
<dbReference type="Proteomes" id="UP001472866">
    <property type="component" value="Chromosome 15"/>
</dbReference>
<evidence type="ECO:0000256" key="8">
    <source>
        <dbReference type="ARBA" id="ARBA00037980"/>
    </source>
</evidence>
<keyword evidence="6" id="KW-0067">ATP-binding</keyword>
<dbReference type="NCBIfam" id="TIGR00339">
    <property type="entry name" value="sopT"/>
    <property type="match status" value="1"/>
</dbReference>
<feature type="domain" description="Sulphate adenylyltransferase catalytic" evidence="10">
    <location>
        <begin position="257"/>
        <end position="470"/>
    </location>
</feature>
<dbReference type="Pfam" id="PF01747">
    <property type="entry name" value="ATP-sulfurylase"/>
    <property type="match status" value="1"/>
</dbReference>
<dbReference type="SUPFAM" id="SSF88697">
    <property type="entry name" value="PUA domain-like"/>
    <property type="match status" value="1"/>
</dbReference>
<organism evidence="12 13">
    <name type="scientific">Chloropicon roscoffensis</name>
    <dbReference type="NCBI Taxonomy" id="1461544"/>
    <lineage>
        <taxon>Eukaryota</taxon>
        <taxon>Viridiplantae</taxon>
        <taxon>Chlorophyta</taxon>
        <taxon>Chloropicophyceae</taxon>
        <taxon>Chloropicales</taxon>
        <taxon>Chloropicaceae</taxon>
        <taxon>Chloropicon</taxon>
    </lineage>
</organism>
<dbReference type="EMBL" id="CP151515">
    <property type="protein sequence ID" value="WZN66506.1"/>
    <property type="molecule type" value="Genomic_DNA"/>
</dbReference>
<evidence type="ECO:0000256" key="1">
    <source>
        <dbReference type="ARBA" id="ARBA00005048"/>
    </source>
</evidence>
<keyword evidence="5" id="KW-0547">Nucleotide-binding</keyword>
<dbReference type="Pfam" id="PF14306">
    <property type="entry name" value="PUA_2"/>
    <property type="match status" value="1"/>
</dbReference>
<evidence type="ECO:0000256" key="2">
    <source>
        <dbReference type="ARBA" id="ARBA00012391"/>
    </source>
</evidence>
<evidence type="ECO:0000259" key="10">
    <source>
        <dbReference type="Pfam" id="PF01747"/>
    </source>
</evidence>
<dbReference type="Gene3D" id="3.10.400.10">
    <property type="entry name" value="Sulfate adenylyltransferase"/>
    <property type="match status" value="1"/>
</dbReference>
<dbReference type="GO" id="GO:0000103">
    <property type="term" value="P:sulfate assimilation"/>
    <property type="evidence" value="ECO:0007669"/>
    <property type="project" value="InterPro"/>
</dbReference>
<proteinExistence type="inferred from homology"/>
<dbReference type="GO" id="GO:0005524">
    <property type="term" value="F:ATP binding"/>
    <property type="evidence" value="ECO:0007669"/>
    <property type="project" value="UniProtKB-KW"/>
</dbReference>
<evidence type="ECO:0000256" key="5">
    <source>
        <dbReference type="ARBA" id="ARBA00022741"/>
    </source>
</evidence>
<evidence type="ECO:0000313" key="12">
    <source>
        <dbReference type="EMBL" id="WZN66506.1"/>
    </source>
</evidence>